<accession>A0A1W2G648</accession>
<evidence type="ECO:0008006" key="3">
    <source>
        <dbReference type="Google" id="ProtNLM"/>
    </source>
</evidence>
<name>A0A1W2G648_REIFA</name>
<dbReference type="RefSeq" id="WP_084370766.1">
    <property type="nucleotide sequence ID" value="NZ_FWYF01000001.1"/>
</dbReference>
<dbReference type="Proteomes" id="UP000192472">
    <property type="component" value="Unassembled WGS sequence"/>
</dbReference>
<dbReference type="InterPro" id="IPR014729">
    <property type="entry name" value="Rossmann-like_a/b/a_fold"/>
</dbReference>
<sequence length="471" mass="53733">MESGVHTTKEKALSLNLNESIYGTLAEIGAGQEVASNFFKAGGASGTIAKTMSAYDMKFSDAIYGATKRYVCEEKLLKMLDKEYHLLSKRLNHRADETRFFAFANTVETINYQKTNEGHGWVGVRFQLTPFAEPNDCIIHVILKDPDMLWQQEVLGKIGVNLIYGCFNHFDDPEKLMTSIVDNFSKDRIEIDMFRLEGPAFDGIDNRLMSLQLVKHKLTRAAIFNQHGVVKQPSSFLYKKNVLVLRGRFRPVTHVNVDMMIAGVRQFKKELEKENELFDVITELTLKDLTLDGEVDEKDFLDRVDLLNSLGQNVLISNYQEHYRLAVYLSRITKKGKIAFILGINNLARLFEEEYYTNLPGGIMEAFGKLFAANQQVLVYPSKGDSSDELRTSENFQTAEHLTHLYEHLRTNHFIQDIKNAKTENLHIISDHVLSMIQKGEAGWEVFVPHKVSNLIKKKKMFKYSGQTAAV</sequence>
<proteinExistence type="predicted"/>
<keyword evidence="2" id="KW-1185">Reference proteome</keyword>
<reference evidence="1 2" key="1">
    <citation type="submission" date="2017-04" db="EMBL/GenBank/DDBJ databases">
        <authorList>
            <person name="Afonso C.L."/>
            <person name="Miller P.J."/>
            <person name="Scott M.A."/>
            <person name="Spackman E."/>
            <person name="Goraichik I."/>
            <person name="Dimitrov K.M."/>
            <person name="Suarez D.L."/>
            <person name="Swayne D.E."/>
        </authorList>
    </citation>
    <scope>NUCLEOTIDE SEQUENCE [LARGE SCALE GENOMIC DNA]</scope>
    <source>
        <strain evidence="1 2">DSM 26133</strain>
    </source>
</reference>
<gene>
    <name evidence="1" type="ORF">SAMN04488029_0423</name>
</gene>
<evidence type="ECO:0000313" key="1">
    <source>
        <dbReference type="EMBL" id="SMD32083.1"/>
    </source>
</evidence>
<evidence type="ECO:0000313" key="2">
    <source>
        <dbReference type="Proteomes" id="UP000192472"/>
    </source>
</evidence>
<protein>
    <recommendedName>
        <fullName evidence="3">Nicotinamide mononucleotide adenylyltransferase</fullName>
    </recommendedName>
</protein>
<dbReference type="EMBL" id="FWYF01000001">
    <property type="protein sequence ID" value="SMD32083.1"/>
    <property type="molecule type" value="Genomic_DNA"/>
</dbReference>
<dbReference type="STRING" id="692418.SAMN04488029_0423"/>
<dbReference type="Gene3D" id="3.40.50.620">
    <property type="entry name" value="HUPs"/>
    <property type="match status" value="1"/>
</dbReference>
<dbReference type="OrthoDB" id="179386at2"/>
<organism evidence="1 2">
    <name type="scientific">Reichenbachiella faecimaris</name>
    <dbReference type="NCBI Taxonomy" id="692418"/>
    <lineage>
        <taxon>Bacteria</taxon>
        <taxon>Pseudomonadati</taxon>
        <taxon>Bacteroidota</taxon>
        <taxon>Cytophagia</taxon>
        <taxon>Cytophagales</taxon>
        <taxon>Reichenbachiellaceae</taxon>
        <taxon>Reichenbachiella</taxon>
    </lineage>
</organism>
<dbReference type="AlphaFoldDB" id="A0A1W2G648"/>